<dbReference type="FunCoup" id="G3AEI8">
    <property type="interactions" value="94"/>
</dbReference>
<protein>
    <recommendedName>
        <fullName evidence="5">Spindle pole body component Bbp1 C-terminal domain-containing protein</fullName>
    </recommendedName>
</protein>
<feature type="coiled-coil region" evidence="1">
    <location>
        <begin position="318"/>
        <end position="359"/>
    </location>
</feature>
<dbReference type="eggNOG" id="ENOG502RQ8I">
    <property type="taxonomic scope" value="Eukaryota"/>
</dbReference>
<evidence type="ECO:0000256" key="1">
    <source>
        <dbReference type="SAM" id="Coils"/>
    </source>
</evidence>
<reference evidence="3 4" key="1">
    <citation type="journal article" date="2011" name="Proc. Natl. Acad. Sci. U.S.A.">
        <title>Comparative genomics of xylose-fermenting fungi for enhanced biofuel production.</title>
        <authorList>
            <person name="Wohlbach D.J."/>
            <person name="Kuo A."/>
            <person name="Sato T.K."/>
            <person name="Potts K.M."/>
            <person name="Salamov A.A."/>
            <person name="LaButti K.M."/>
            <person name="Sun H."/>
            <person name="Clum A."/>
            <person name="Pangilinan J.L."/>
            <person name="Lindquist E.A."/>
            <person name="Lucas S."/>
            <person name="Lapidus A."/>
            <person name="Jin M."/>
            <person name="Gunawan C."/>
            <person name="Balan V."/>
            <person name="Dale B.E."/>
            <person name="Jeffries T.W."/>
            <person name="Zinkel R."/>
            <person name="Barry K.W."/>
            <person name="Grigoriev I.V."/>
            <person name="Gasch A.P."/>
        </authorList>
    </citation>
    <scope>NUCLEOTIDE SEQUENCE [LARGE SCALE GENOMIC DNA]</scope>
    <source>
        <strain evidence="4">NRRL Y-27907 / 11-Y1</strain>
    </source>
</reference>
<accession>G3AEI8</accession>
<dbReference type="Proteomes" id="UP000000709">
    <property type="component" value="Unassembled WGS sequence"/>
</dbReference>
<dbReference type="EMBL" id="GL996499">
    <property type="protein sequence ID" value="EGW34750.1"/>
    <property type="molecule type" value="Genomic_DNA"/>
</dbReference>
<evidence type="ECO:0000313" key="4">
    <source>
        <dbReference type="Proteomes" id="UP000000709"/>
    </source>
</evidence>
<evidence type="ECO:0000313" key="3">
    <source>
        <dbReference type="EMBL" id="EGW34750.1"/>
    </source>
</evidence>
<organism evidence="4">
    <name type="scientific">Spathaspora passalidarum (strain NRRL Y-27907 / 11-Y1)</name>
    <dbReference type="NCBI Taxonomy" id="619300"/>
    <lineage>
        <taxon>Eukaryota</taxon>
        <taxon>Fungi</taxon>
        <taxon>Dikarya</taxon>
        <taxon>Ascomycota</taxon>
        <taxon>Saccharomycotina</taxon>
        <taxon>Pichiomycetes</taxon>
        <taxon>Debaryomycetaceae</taxon>
        <taxon>Spathaspora</taxon>
    </lineage>
</organism>
<evidence type="ECO:0008006" key="5">
    <source>
        <dbReference type="Google" id="ProtNLM"/>
    </source>
</evidence>
<dbReference type="GeneID" id="18871151"/>
<keyword evidence="4" id="KW-1185">Reference proteome</keyword>
<name>G3AEI8_SPAPN</name>
<dbReference type="InParanoid" id="G3AEI8"/>
<evidence type="ECO:0000256" key="2">
    <source>
        <dbReference type="SAM" id="MobiDB-lite"/>
    </source>
</evidence>
<feature type="region of interest" description="Disordered" evidence="2">
    <location>
        <begin position="101"/>
        <end position="151"/>
    </location>
</feature>
<keyword evidence="1" id="KW-0175">Coiled coil</keyword>
<sequence length="359" mass="41403">MIKYLFGVGEDDSRPLVDEPTIDYNETIHSSTPSSQGNLRQTRKSILKDTTGSSHNNPDIPVIGDLSDSELDYDDDLIHDINLVREVTQTLSSGYDGLGNHATRISIPDDYPGKYPRSRERTSNLSEQKNDPNWDIRASKGGRTSNYSKSYESTEQVYESTIDRKLDQLRIEVDNELKNYKNKPSTGNDDTTSQLRELNTRLKARTQYLSKLSQLTKAYNEEQNESTIVPPDIMEKYDNMKTEYLEELHRTQTLYLAYYRLLEKHLQFRKTKSTKNDVTVSKSATKSVIPMREKIKLIQSKTSDSTIKNLCGNVLSDVNKWEQDRDSLLKEKEQLQKDLRQMKSEKEALQLKLNNKESK</sequence>
<dbReference type="HOGENOM" id="CLU_044220_0_0_1"/>
<feature type="compositionally biased region" description="Polar residues" evidence="2">
    <location>
        <begin position="142"/>
        <end position="151"/>
    </location>
</feature>
<dbReference type="KEGG" id="spaa:SPAPADRAFT_47834"/>
<dbReference type="AlphaFoldDB" id="G3AEI8"/>
<gene>
    <name evidence="3" type="ORF">SPAPADRAFT_47834</name>
</gene>
<dbReference type="OrthoDB" id="4025341at2759"/>
<feature type="compositionally biased region" description="Basic and acidic residues" evidence="2">
    <location>
        <begin position="117"/>
        <end position="138"/>
    </location>
</feature>
<proteinExistence type="predicted"/>
<dbReference type="RefSeq" id="XP_007372162.1">
    <property type="nucleotide sequence ID" value="XM_007372100.1"/>
</dbReference>
<dbReference type="OMA" id="NQPTIDY"/>